<protein>
    <recommendedName>
        <fullName evidence="4">DUF3618 domain-containing protein</fullName>
    </recommendedName>
</protein>
<feature type="region of interest" description="Disordered" evidence="1">
    <location>
        <begin position="1"/>
        <end position="33"/>
    </location>
</feature>
<gene>
    <name evidence="2" type="ORF">KZC48_11970</name>
</gene>
<feature type="compositionally biased region" description="Basic and acidic residues" evidence="1">
    <location>
        <begin position="10"/>
        <end position="20"/>
    </location>
</feature>
<dbReference type="Proteomes" id="UP001172731">
    <property type="component" value="Unassembled WGS sequence"/>
</dbReference>
<sequence length="97" mass="10050">MTNADNTIDTAKDNIRKAARDAAASTESFGDDMADAGAKVTDRISDAADALKGKNDTVDTVIDKATGFVKDHPTLTKVIGAVAIAVVASGIARRMSR</sequence>
<dbReference type="RefSeq" id="WP_301134915.1">
    <property type="nucleotide sequence ID" value="NZ_BAAAUQ010000036.1"/>
</dbReference>
<name>A0ABT8FVA5_9MICO</name>
<evidence type="ECO:0000313" key="3">
    <source>
        <dbReference type="Proteomes" id="UP001172731"/>
    </source>
</evidence>
<keyword evidence="3" id="KW-1185">Reference proteome</keyword>
<evidence type="ECO:0000256" key="1">
    <source>
        <dbReference type="SAM" id="MobiDB-lite"/>
    </source>
</evidence>
<proteinExistence type="predicted"/>
<evidence type="ECO:0008006" key="4">
    <source>
        <dbReference type="Google" id="ProtNLM"/>
    </source>
</evidence>
<reference evidence="2" key="1">
    <citation type="submission" date="2021-06" db="EMBL/GenBank/DDBJ databases">
        <title>Genome-based taxonomic framework of Microbacterium strains isolated from marine environment, the description of four new species and reclassification of four preexisting species.</title>
        <authorList>
            <person name="Lee S.D."/>
            <person name="Kim S.-M."/>
            <person name="Byeon Y.-S."/>
            <person name="Yang H.L."/>
            <person name="Kim I.S."/>
        </authorList>
    </citation>
    <scope>NUCLEOTIDE SEQUENCE</scope>
    <source>
        <strain evidence="2">KACC 20510</strain>
    </source>
</reference>
<comment type="caution">
    <text evidence="2">The sequence shown here is derived from an EMBL/GenBank/DDBJ whole genome shotgun (WGS) entry which is preliminary data.</text>
</comment>
<evidence type="ECO:0000313" key="2">
    <source>
        <dbReference type="EMBL" id="MDN4465111.1"/>
    </source>
</evidence>
<organism evidence="2 3">
    <name type="scientific">Microbacterium aurantiacum</name>
    <dbReference type="NCBI Taxonomy" id="162393"/>
    <lineage>
        <taxon>Bacteria</taxon>
        <taxon>Bacillati</taxon>
        <taxon>Actinomycetota</taxon>
        <taxon>Actinomycetes</taxon>
        <taxon>Micrococcales</taxon>
        <taxon>Microbacteriaceae</taxon>
        <taxon>Microbacterium</taxon>
    </lineage>
</organism>
<accession>A0ABT8FVA5</accession>
<dbReference type="EMBL" id="JAHWXI010000014">
    <property type="protein sequence ID" value="MDN4465111.1"/>
    <property type="molecule type" value="Genomic_DNA"/>
</dbReference>